<feature type="transmembrane region" description="Helical" evidence="1">
    <location>
        <begin position="6"/>
        <end position="27"/>
    </location>
</feature>
<keyword evidence="1" id="KW-0812">Transmembrane</keyword>
<evidence type="ECO:0008006" key="4">
    <source>
        <dbReference type="Google" id="ProtNLM"/>
    </source>
</evidence>
<accession>A0ABN0TH63</accession>
<organism evidence="2 3">
    <name type="scientific">Cryptosporangium japonicum</name>
    <dbReference type="NCBI Taxonomy" id="80872"/>
    <lineage>
        <taxon>Bacteria</taxon>
        <taxon>Bacillati</taxon>
        <taxon>Actinomycetota</taxon>
        <taxon>Actinomycetes</taxon>
        <taxon>Cryptosporangiales</taxon>
        <taxon>Cryptosporangiaceae</taxon>
        <taxon>Cryptosporangium</taxon>
    </lineage>
</organism>
<keyword evidence="1" id="KW-0472">Membrane</keyword>
<reference evidence="2 3" key="1">
    <citation type="journal article" date="2019" name="Int. J. Syst. Evol. Microbiol.">
        <title>The Global Catalogue of Microorganisms (GCM) 10K type strain sequencing project: providing services to taxonomists for standard genome sequencing and annotation.</title>
        <authorList>
            <consortium name="The Broad Institute Genomics Platform"/>
            <consortium name="The Broad Institute Genome Sequencing Center for Infectious Disease"/>
            <person name="Wu L."/>
            <person name="Ma J."/>
        </authorList>
    </citation>
    <scope>NUCLEOTIDE SEQUENCE [LARGE SCALE GENOMIC DNA]</scope>
    <source>
        <strain evidence="2 3">JCM 10425</strain>
    </source>
</reference>
<evidence type="ECO:0000256" key="1">
    <source>
        <dbReference type="SAM" id="Phobius"/>
    </source>
</evidence>
<evidence type="ECO:0000313" key="2">
    <source>
        <dbReference type="EMBL" id="GAA0221575.1"/>
    </source>
</evidence>
<dbReference type="Proteomes" id="UP001500967">
    <property type="component" value="Unassembled WGS sequence"/>
</dbReference>
<evidence type="ECO:0000313" key="3">
    <source>
        <dbReference type="Proteomes" id="UP001500967"/>
    </source>
</evidence>
<dbReference type="EMBL" id="BAAAGX010000002">
    <property type="protein sequence ID" value="GAA0221575.1"/>
    <property type="molecule type" value="Genomic_DNA"/>
</dbReference>
<protein>
    <recommendedName>
        <fullName evidence="4">Serine/threonine protein kinase</fullName>
    </recommendedName>
</protein>
<comment type="caution">
    <text evidence="2">The sequence shown here is derived from an EMBL/GenBank/DDBJ whole genome shotgun (WGS) entry which is preliminary data.</text>
</comment>
<keyword evidence="3" id="KW-1185">Reference proteome</keyword>
<gene>
    <name evidence="2" type="ORF">GCM10009539_03470</name>
</gene>
<dbReference type="RefSeq" id="WP_344646920.1">
    <property type="nucleotide sequence ID" value="NZ_BAAAGX010000002.1"/>
</dbReference>
<sequence length="199" mass="20684">MVPTEKLAIAATAVVAVIALVIGMVALDRAGDAQRSARAVAGRTPPVPTLVAQQSVAPEPSVASLPPAAGARTPDRYPVAYENQHLRLQNACVGSGQAVDLDEPRVAPPDGAELTFFACTDTRFAFEGPTTFAEVTDPQANATACLDALRTNPGVESLRVARGQTVCVLTSGNAPKIVRLQTDAVTDRVALSLTAWTLV</sequence>
<name>A0ABN0TH63_9ACTN</name>
<keyword evidence="1" id="KW-1133">Transmembrane helix</keyword>
<proteinExistence type="predicted"/>